<evidence type="ECO:0000313" key="17">
    <source>
        <dbReference type="EMBL" id="SFT20246.1"/>
    </source>
</evidence>
<feature type="binding site" description="in other chain" evidence="14">
    <location>
        <position position="289"/>
    </location>
    <ligand>
        <name>substrate</name>
        <note>ligand shared between dimeric partners</note>
    </ligand>
</feature>
<evidence type="ECO:0000256" key="10">
    <source>
        <dbReference type="ARBA" id="ARBA00023126"/>
    </source>
</evidence>
<evidence type="ECO:0000256" key="15">
    <source>
        <dbReference type="RuleBase" id="RU000485"/>
    </source>
</evidence>
<dbReference type="NCBIfam" id="TIGR00873">
    <property type="entry name" value="gnd"/>
    <property type="match status" value="1"/>
</dbReference>
<gene>
    <name evidence="17" type="ORF">SAMN04488050_11491</name>
</gene>
<dbReference type="UniPathway" id="UPA00115">
    <property type="reaction ID" value="UER00410"/>
</dbReference>
<dbReference type="RefSeq" id="WP_092429688.1">
    <property type="nucleotide sequence ID" value="NZ_FNCL01000015.1"/>
</dbReference>
<feature type="binding site" description="in other chain" evidence="14">
    <location>
        <position position="192"/>
    </location>
    <ligand>
        <name>substrate</name>
        <note>ligand shared between dimeric partners</note>
    </ligand>
</feature>
<evidence type="ECO:0000256" key="7">
    <source>
        <dbReference type="ARBA" id="ARBA00022857"/>
    </source>
</evidence>
<dbReference type="Gene3D" id="3.40.50.720">
    <property type="entry name" value="NAD(P)-binding Rossmann-like Domain"/>
    <property type="match status" value="1"/>
</dbReference>
<dbReference type="SMART" id="SM01350">
    <property type="entry name" value="6PGD"/>
    <property type="match status" value="1"/>
</dbReference>
<dbReference type="GO" id="GO:0006098">
    <property type="term" value="P:pentose-phosphate shunt"/>
    <property type="evidence" value="ECO:0007669"/>
    <property type="project" value="UniProtKB-UniPathway"/>
</dbReference>
<protein>
    <recommendedName>
        <fullName evidence="6 12">6-phosphogluconate dehydrogenase, decarboxylating</fullName>
        <ecNumber evidence="5 12">1.1.1.44</ecNumber>
    </recommendedName>
</protein>
<comment type="catalytic activity">
    <reaction evidence="11 12 15">
        <text>6-phospho-D-gluconate + NADP(+) = D-ribulose 5-phosphate + CO2 + NADPH</text>
        <dbReference type="Rhea" id="RHEA:10116"/>
        <dbReference type="ChEBI" id="CHEBI:16526"/>
        <dbReference type="ChEBI" id="CHEBI:57783"/>
        <dbReference type="ChEBI" id="CHEBI:58121"/>
        <dbReference type="ChEBI" id="CHEBI:58349"/>
        <dbReference type="ChEBI" id="CHEBI:58759"/>
        <dbReference type="EC" id="1.1.1.44"/>
    </reaction>
</comment>
<evidence type="ECO:0000259" key="16">
    <source>
        <dbReference type="SMART" id="SM01350"/>
    </source>
</evidence>
<keyword evidence="9 15" id="KW-0311">Gluconate utilization</keyword>
<comment type="subunit">
    <text evidence="4 12">Homodimer.</text>
</comment>
<keyword evidence="10 12" id="KW-0570">Pentose shunt</keyword>
<proteinExistence type="inferred from homology"/>
<dbReference type="InterPro" id="IPR006113">
    <property type="entry name" value="6PGDH_Gnd/GntZ"/>
</dbReference>
<evidence type="ECO:0000256" key="9">
    <source>
        <dbReference type="ARBA" id="ARBA00023064"/>
    </source>
</evidence>
<dbReference type="PANTHER" id="PTHR11811">
    <property type="entry name" value="6-PHOSPHOGLUCONATE DEHYDROGENASE"/>
    <property type="match status" value="1"/>
</dbReference>
<dbReference type="InterPro" id="IPR036291">
    <property type="entry name" value="NAD(P)-bd_dom_sf"/>
</dbReference>
<dbReference type="InterPro" id="IPR006115">
    <property type="entry name" value="6PGDH_NADP-bd"/>
</dbReference>
<evidence type="ECO:0000256" key="13">
    <source>
        <dbReference type="PIRSR" id="PIRSR000109-1"/>
    </source>
</evidence>
<dbReference type="Gene3D" id="1.10.1040.10">
    <property type="entry name" value="N-(1-d-carboxylethyl)-l-norvaline Dehydrogenase, domain 2"/>
    <property type="match status" value="1"/>
</dbReference>
<feature type="binding site" evidence="14">
    <location>
        <position position="443"/>
    </location>
    <ligand>
        <name>substrate</name>
        <note>ligand shared between dimeric partners</note>
    </ligand>
</feature>
<dbReference type="PRINTS" id="PR00076">
    <property type="entry name" value="6PGDHDRGNASE"/>
</dbReference>
<evidence type="ECO:0000256" key="2">
    <source>
        <dbReference type="ARBA" id="ARBA00004874"/>
    </source>
</evidence>
<dbReference type="SUPFAM" id="SSF51735">
    <property type="entry name" value="NAD(P)-binding Rossmann-fold domains"/>
    <property type="match status" value="1"/>
</dbReference>
<comment type="pathway">
    <text evidence="2 12 15">Carbohydrate degradation; pentose phosphate pathway; D-ribulose 5-phosphate from D-glucose 6-phosphate (oxidative stage): step 3/3.</text>
</comment>
<dbReference type="Gene3D" id="1.20.5.320">
    <property type="entry name" value="6-Phosphogluconate Dehydrogenase, domain 3"/>
    <property type="match status" value="1"/>
</dbReference>
<dbReference type="SUPFAM" id="SSF48179">
    <property type="entry name" value="6-phosphogluconate dehydrogenase C-terminal domain-like"/>
    <property type="match status" value="1"/>
</dbReference>
<dbReference type="EC" id="1.1.1.44" evidence="5 12"/>
<feature type="binding site" description="in other chain" evidence="14">
    <location>
        <begin position="130"/>
        <end position="132"/>
    </location>
    <ligand>
        <name>substrate</name>
        <note>ligand shared between dimeric partners</note>
    </ligand>
</feature>
<feature type="active site" description="Proton acceptor" evidence="13">
    <location>
        <position position="184"/>
    </location>
</feature>
<feature type="active site" description="Proton donor" evidence="13">
    <location>
        <position position="191"/>
    </location>
</feature>
<evidence type="ECO:0000256" key="8">
    <source>
        <dbReference type="ARBA" id="ARBA00023002"/>
    </source>
</evidence>
<evidence type="ECO:0000256" key="5">
    <source>
        <dbReference type="ARBA" id="ARBA00013011"/>
    </source>
</evidence>
<dbReference type="InterPro" id="IPR008927">
    <property type="entry name" value="6-PGluconate_DH-like_C_sf"/>
</dbReference>
<dbReference type="FunFam" id="1.10.1040.10:FF:000032">
    <property type="entry name" value="6-phosphogluconate dehydrogenase, decarboxylating"/>
    <property type="match status" value="1"/>
</dbReference>
<dbReference type="GO" id="GO:0050661">
    <property type="term" value="F:NADP binding"/>
    <property type="evidence" value="ECO:0007669"/>
    <property type="project" value="InterPro"/>
</dbReference>
<comment type="similarity">
    <text evidence="3 12 15">Belongs to the 6-phosphogluconate dehydrogenase family.</text>
</comment>
<evidence type="ECO:0000256" key="3">
    <source>
        <dbReference type="ARBA" id="ARBA00008419"/>
    </source>
</evidence>
<dbReference type="AlphaFoldDB" id="A0A1I6W2N4"/>
<reference evidence="18" key="1">
    <citation type="submission" date="2016-10" db="EMBL/GenBank/DDBJ databases">
        <authorList>
            <person name="Varghese N."/>
            <person name="Submissions S."/>
        </authorList>
    </citation>
    <scope>NUCLEOTIDE SEQUENCE [LARGE SCALE GENOMIC DNA]</scope>
    <source>
        <strain evidence="18">DSM 26894</strain>
    </source>
</reference>
<dbReference type="InterPro" id="IPR006183">
    <property type="entry name" value="Pgluconate_DH"/>
</dbReference>
<keyword evidence="18" id="KW-1185">Reference proteome</keyword>
<dbReference type="Pfam" id="PF03446">
    <property type="entry name" value="NAD_binding_2"/>
    <property type="match status" value="1"/>
</dbReference>
<dbReference type="GO" id="GO:0019521">
    <property type="term" value="P:D-gluconate metabolic process"/>
    <property type="evidence" value="ECO:0007669"/>
    <property type="project" value="UniProtKB-KW"/>
</dbReference>
<feature type="domain" description="6-phosphogluconate dehydrogenase C-terminal" evidence="16">
    <location>
        <begin position="180"/>
        <end position="465"/>
    </location>
</feature>
<dbReference type="PIRSF" id="PIRSF000109">
    <property type="entry name" value="6PGD"/>
    <property type="match status" value="1"/>
</dbReference>
<dbReference type="Proteomes" id="UP000199392">
    <property type="component" value="Unassembled WGS sequence"/>
</dbReference>
<evidence type="ECO:0000256" key="12">
    <source>
        <dbReference type="PIRNR" id="PIRNR000109"/>
    </source>
</evidence>
<dbReference type="Pfam" id="PF00393">
    <property type="entry name" value="6PGD"/>
    <property type="match status" value="1"/>
</dbReference>
<evidence type="ECO:0000313" key="18">
    <source>
        <dbReference type="Proteomes" id="UP000199392"/>
    </source>
</evidence>
<evidence type="ECO:0000256" key="4">
    <source>
        <dbReference type="ARBA" id="ARBA00011738"/>
    </source>
</evidence>
<evidence type="ECO:0000256" key="6">
    <source>
        <dbReference type="ARBA" id="ARBA00018193"/>
    </source>
</evidence>
<organism evidence="17 18">
    <name type="scientific">Alloyangia pacifica</name>
    <dbReference type="NCBI Taxonomy" id="311180"/>
    <lineage>
        <taxon>Bacteria</taxon>
        <taxon>Pseudomonadati</taxon>
        <taxon>Pseudomonadota</taxon>
        <taxon>Alphaproteobacteria</taxon>
        <taxon>Rhodobacterales</taxon>
        <taxon>Roseobacteraceae</taxon>
        <taxon>Alloyangia</taxon>
    </lineage>
</organism>
<dbReference type="NCBIfam" id="NF006765">
    <property type="entry name" value="PRK09287.1"/>
    <property type="match status" value="1"/>
</dbReference>
<dbReference type="EMBL" id="FOZW01000014">
    <property type="protein sequence ID" value="SFT20246.1"/>
    <property type="molecule type" value="Genomic_DNA"/>
</dbReference>
<dbReference type="InterPro" id="IPR013328">
    <property type="entry name" value="6PGD_dom2"/>
</dbReference>
<dbReference type="InterPro" id="IPR006184">
    <property type="entry name" value="6PGdom_BS"/>
</dbReference>
<dbReference type="GO" id="GO:0004616">
    <property type="term" value="F:phosphogluconate dehydrogenase (decarboxylating) activity"/>
    <property type="evidence" value="ECO:0007669"/>
    <property type="project" value="UniProtKB-EC"/>
</dbReference>
<keyword evidence="8 12" id="KW-0560">Oxidoreductase</keyword>
<sequence length="466" mass="49737">MADPQIGIYGLGTMGAALALNMADNGIEIAVSNRSAGPIAEFMTRAEPFAHHVTALDTLEALIDALPTPRLLLAMIPSTAPMDAFLEQVIPLLAEGDTVIDAGNADFHATRARSAKLAEHGLHFVGLGVSGGEDGARHGPSMMFGGSEESWTGLQPILSKIAAQFEGAPCADRMGPDGAGHFVKTVHNGIEYADMQMIAEVYDLLRHGAGLLPSEIGAQFARWNDGPLESYLFEITGKVLSYDDPLGKGPMVDAILDRAGQKGTGRWTAIEAVKLGQSATMIEGAVAARAWSAEKALREVAGAALGADRAGVTPDVEELEAALLAARILEYSQGFRILAAASEEYDWQLDFARIAEIWRAGCIIRARLLDDISAAFREGAPEGQLFLAPRFAPVLERGIPALRRLVSEAIAAGYPLPVLSSALAFWDTLRQPRGTAALIQAQRDFFGRHGFDRVDGKDAHHGPWWG</sequence>
<name>A0A1I6W2N4_9RHOB</name>
<dbReference type="PROSITE" id="PS00461">
    <property type="entry name" value="6PGD"/>
    <property type="match status" value="1"/>
</dbReference>
<evidence type="ECO:0000256" key="14">
    <source>
        <dbReference type="PIRSR" id="PIRSR000109-2"/>
    </source>
</evidence>
<dbReference type="InterPro" id="IPR006114">
    <property type="entry name" value="6PGDH_C"/>
</dbReference>
<feature type="binding site" description="in other chain" evidence="14">
    <location>
        <position position="104"/>
    </location>
    <ligand>
        <name>substrate</name>
        <note>ligand shared between dimeric partners</note>
    </ligand>
</feature>
<feature type="binding site" description="in other chain" evidence="14">
    <location>
        <begin position="187"/>
        <end position="188"/>
    </location>
    <ligand>
        <name>substrate</name>
        <note>ligand shared between dimeric partners</note>
    </ligand>
</feature>
<keyword evidence="7 12" id="KW-0521">NADP</keyword>
<dbReference type="OrthoDB" id="9804542at2"/>
<dbReference type="STRING" id="311180.SAMN04488050_11491"/>
<evidence type="ECO:0000256" key="1">
    <source>
        <dbReference type="ARBA" id="ARBA00002526"/>
    </source>
</evidence>
<feature type="binding site" evidence="14">
    <location>
        <position position="449"/>
    </location>
    <ligand>
        <name>substrate</name>
        <note>ligand shared between dimeric partners</note>
    </ligand>
</feature>
<accession>A0A1I6W2N4</accession>
<feature type="binding site" description="in other chain" evidence="14">
    <location>
        <position position="262"/>
    </location>
    <ligand>
        <name>substrate</name>
        <note>ligand shared between dimeric partners</note>
    </ligand>
</feature>
<evidence type="ECO:0000256" key="11">
    <source>
        <dbReference type="ARBA" id="ARBA00048640"/>
    </source>
</evidence>
<comment type="function">
    <text evidence="1 12">Catalyzes the oxidative decarboxylation of 6-phosphogluconate to ribulose 5-phosphate and CO(2), with concomitant reduction of NADP to NADPH.</text>
</comment>